<keyword evidence="1" id="KW-0472">Membrane</keyword>
<feature type="domain" description="VanZ-like" evidence="2">
    <location>
        <begin position="1"/>
        <end position="67"/>
    </location>
</feature>
<evidence type="ECO:0000259" key="2">
    <source>
        <dbReference type="Pfam" id="PF04892"/>
    </source>
</evidence>
<proteinExistence type="predicted"/>
<protein>
    <recommendedName>
        <fullName evidence="2">VanZ-like domain-containing protein</fullName>
    </recommendedName>
</protein>
<keyword evidence="4" id="KW-1185">Reference proteome</keyword>
<dbReference type="Proteomes" id="UP001285921">
    <property type="component" value="Unassembled WGS sequence"/>
</dbReference>
<feature type="transmembrane region" description="Helical" evidence="1">
    <location>
        <begin position="20"/>
        <end position="40"/>
    </location>
</feature>
<keyword evidence="1" id="KW-1133">Transmembrane helix</keyword>
<name>A0ABQ6NM88_9BACL</name>
<sequence length="87" mass="10003">MPFGFYYFFKIRVIPKINIAVYAVAIPLIIESGQLFMYFINLGMRAVDIDDVILNSSGILLGYYITRSLFQKKKGSSRSTHIVFNEQ</sequence>
<evidence type="ECO:0000256" key="1">
    <source>
        <dbReference type="SAM" id="Phobius"/>
    </source>
</evidence>
<dbReference type="EMBL" id="BTCL01000007">
    <property type="protein sequence ID" value="GMK45337.1"/>
    <property type="molecule type" value="Genomic_DNA"/>
</dbReference>
<keyword evidence="1" id="KW-0812">Transmembrane</keyword>
<evidence type="ECO:0000313" key="3">
    <source>
        <dbReference type="EMBL" id="GMK45337.1"/>
    </source>
</evidence>
<dbReference type="Pfam" id="PF04892">
    <property type="entry name" value="VanZ"/>
    <property type="match status" value="1"/>
</dbReference>
<feature type="transmembrane region" description="Helical" evidence="1">
    <location>
        <begin position="52"/>
        <end position="70"/>
    </location>
</feature>
<comment type="caution">
    <text evidence="3">The sequence shown here is derived from an EMBL/GenBank/DDBJ whole genome shotgun (WGS) entry which is preliminary data.</text>
</comment>
<accession>A0ABQ6NM88</accession>
<gene>
    <name evidence="3" type="ORF">PghCCS26_24650</name>
</gene>
<evidence type="ECO:0000313" key="4">
    <source>
        <dbReference type="Proteomes" id="UP001285921"/>
    </source>
</evidence>
<reference evidence="3 4" key="1">
    <citation type="submission" date="2023-05" db="EMBL/GenBank/DDBJ databases">
        <title>Draft genome of Paenibacillus sp. CCS26.</title>
        <authorList>
            <person name="Akita H."/>
            <person name="Shinto Y."/>
            <person name="Kimura Z."/>
        </authorList>
    </citation>
    <scope>NUCLEOTIDE SEQUENCE [LARGE SCALE GENOMIC DNA]</scope>
    <source>
        <strain evidence="3 4">CCS26</strain>
    </source>
</reference>
<dbReference type="InterPro" id="IPR006976">
    <property type="entry name" value="VanZ-like"/>
</dbReference>
<organism evidence="3 4">
    <name type="scientific">Paenibacillus glycanilyticus</name>
    <dbReference type="NCBI Taxonomy" id="126569"/>
    <lineage>
        <taxon>Bacteria</taxon>
        <taxon>Bacillati</taxon>
        <taxon>Bacillota</taxon>
        <taxon>Bacilli</taxon>
        <taxon>Bacillales</taxon>
        <taxon>Paenibacillaceae</taxon>
        <taxon>Paenibacillus</taxon>
    </lineage>
</organism>